<evidence type="ECO:0000256" key="3">
    <source>
        <dbReference type="ARBA" id="ARBA00022989"/>
    </source>
</evidence>
<evidence type="ECO:0000256" key="1">
    <source>
        <dbReference type="ARBA" id="ARBA00004370"/>
    </source>
</evidence>
<feature type="domain" description="G-protein coupled receptors family 1 profile" evidence="6">
    <location>
        <begin position="22"/>
        <end position="275"/>
    </location>
</feature>
<evidence type="ECO:0000256" key="2">
    <source>
        <dbReference type="ARBA" id="ARBA00022692"/>
    </source>
</evidence>
<protein>
    <recommendedName>
        <fullName evidence="6">G-protein coupled receptors family 1 profile domain-containing protein</fullName>
    </recommendedName>
</protein>
<feature type="transmembrane region" description="Helical" evidence="5">
    <location>
        <begin position="222"/>
        <end position="242"/>
    </location>
</feature>
<feature type="transmembrane region" description="Helical" evidence="5">
    <location>
        <begin position="43"/>
        <end position="67"/>
    </location>
</feature>
<organism evidence="8 9">
    <name type="scientific">Adineta steineri</name>
    <dbReference type="NCBI Taxonomy" id="433720"/>
    <lineage>
        <taxon>Eukaryota</taxon>
        <taxon>Metazoa</taxon>
        <taxon>Spiralia</taxon>
        <taxon>Gnathifera</taxon>
        <taxon>Rotifera</taxon>
        <taxon>Eurotatoria</taxon>
        <taxon>Bdelloidea</taxon>
        <taxon>Adinetida</taxon>
        <taxon>Adinetidae</taxon>
        <taxon>Adineta</taxon>
    </lineage>
</organism>
<feature type="transmembrane region" description="Helical" evidence="5">
    <location>
        <begin position="12"/>
        <end position="31"/>
    </location>
</feature>
<dbReference type="Gene3D" id="1.20.1070.10">
    <property type="entry name" value="Rhodopsin 7-helix transmembrane proteins"/>
    <property type="match status" value="1"/>
</dbReference>
<name>A0A819MCS9_9BILA</name>
<comment type="subcellular location">
    <subcellularLocation>
        <location evidence="1">Membrane</location>
    </subcellularLocation>
</comment>
<accession>A0A819MCS9</accession>
<keyword evidence="4 5" id="KW-0472">Membrane</keyword>
<evidence type="ECO:0000313" key="8">
    <source>
        <dbReference type="EMBL" id="CAF3977233.1"/>
    </source>
</evidence>
<gene>
    <name evidence="7" type="ORF">JYZ213_LOCUS32314</name>
    <name evidence="8" type="ORF">OXD698_LOCUS28171</name>
</gene>
<dbReference type="AlphaFoldDB" id="A0A819MCS9"/>
<evidence type="ECO:0000256" key="5">
    <source>
        <dbReference type="SAM" id="Phobius"/>
    </source>
</evidence>
<evidence type="ECO:0000313" key="7">
    <source>
        <dbReference type="EMBL" id="CAF1301042.1"/>
    </source>
</evidence>
<keyword evidence="3 5" id="KW-1133">Transmembrane helix</keyword>
<dbReference type="Proteomes" id="UP000663845">
    <property type="component" value="Unassembled WGS sequence"/>
</dbReference>
<dbReference type="PROSITE" id="PS50262">
    <property type="entry name" value="G_PROTEIN_RECEP_F1_2"/>
    <property type="match status" value="1"/>
</dbReference>
<comment type="caution">
    <text evidence="8">The sequence shown here is derived from an EMBL/GenBank/DDBJ whole genome shotgun (WGS) entry which is preliminary data.</text>
</comment>
<feature type="transmembrane region" description="Helical" evidence="5">
    <location>
        <begin position="79"/>
        <end position="103"/>
    </location>
</feature>
<dbReference type="SUPFAM" id="SSF81321">
    <property type="entry name" value="Family A G protein-coupled receptor-like"/>
    <property type="match status" value="1"/>
</dbReference>
<feature type="transmembrane region" description="Helical" evidence="5">
    <location>
        <begin position="123"/>
        <end position="147"/>
    </location>
</feature>
<evidence type="ECO:0000256" key="4">
    <source>
        <dbReference type="ARBA" id="ARBA00023136"/>
    </source>
</evidence>
<dbReference type="EMBL" id="CAJNOG010000572">
    <property type="protein sequence ID" value="CAF1301042.1"/>
    <property type="molecule type" value="Genomic_DNA"/>
</dbReference>
<dbReference type="Proteomes" id="UP000663844">
    <property type="component" value="Unassembled WGS sequence"/>
</dbReference>
<dbReference type="EMBL" id="CAJOAZ010003000">
    <property type="protein sequence ID" value="CAF3977233.1"/>
    <property type="molecule type" value="Genomic_DNA"/>
</dbReference>
<dbReference type="InterPro" id="IPR017452">
    <property type="entry name" value="GPCR_Rhodpsn_7TM"/>
</dbReference>
<sequence>MAISLIVQSWLYQGFQIPSILFGIFTLYQLLMDRALRNALHNHVVIAMVSVGLILQFFDITALAYLLRTGTVLVSTRTFCVAWTSIRAIGITGTLNLVAWASIERHILIFHPNLIHTKTKRFFLHYLPLVICMIYPAVFYFAIYFIIPCPITMNYTIIGCGYYSCVLFYPSVALYDSVVNFMLSPFIIVIFSVALIIRVLASKCRTRQRIQWRNYRKMAIQLLSISFLYIFLYCPPVFLYTAYKTGLLPNILATSYYSDSSYFGYFAILLTPIMCALSLPELRTKFKICFPCCRRCRAAVGPQSLMMTRTKAGPAAGRTAGPTAAIATVAQ</sequence>
<feature type="transmembrane region" description="Helical" evidence="5">
    <location>
        <begin position="262"/>
        <end position="279"/>
    </location>
</feature>
<proteinExistence type="predicted"/>
<feature type="transmembrane region" description="Helical" evidence="5">
    <location>
        <begin position="181"/>
        <end position="201"/>
    </location>
</feature>
<reference evidence="8" key="1">
    <citation type="submission" date="2021-02" db="EMBL/GenBank/DDBJ databases">
        <authorList>
            <person name="Nowell W R."/>
        </authorList>
    </citation>
    <scope>NUCLEOTIDE SEQUENCE</scope>
</reference>
<evidence type="ECO:0000259" key="6">
    <source>
        <dbReference type="PROSITE" id="PS50262"/>
    </source>
</evidence>
<keyword evidence="2 5" id="KW-0812">Transmembrane</keyword>
<dbReference type="GO" id="GO:0016020">
    <property type="term" value="C:membrane"/>
    <property type="evidence" value="ECO:0007669"/>
    <property type="project" value="UniProtKB-SubCell"/>
</dbReference>
<evidence type="ECO:0000313" key="9">
    <source>
        <dbReference type="Proteomes" id="UP000663844"/>
    </source>
</evidence>